<evidence type="ECO:0000313" key="2">
    <source>
        <dbReference type="EMBL" id="ORE07939.1"/>
    </source>
</evidence>
<dbReference type="OrthoDB" id="2224642at2759"/>
<accession>A0A1X0R7D8</accession>
<proteinExistence type="predicted"/>
<organism evidence="2">
    <name type="scientific">Rhizopus microsporus var. microsporus</name>
    <dbReference type="NCBI Taxonomy" id="86635"/>
    <lineage>
        <taxon>Eukaryota</taxon>
        <taxon>Fungi</taxon>
        <taxon>Fungi incertae sedis</taxon>
        <taxon>Mucoromycota</taxon>
        <taxon>Mucoromycotina</taxon>
        <taxon>Mucoromycetes</taxon>
        <taxon>Mucorales</taxon>
        <taxon>Mucorineae</taxon>
        <taxon>Rhizopodaceae</taxon>
        <taxon>Rhizopus</taxon>
    </lineage>
</organism>
<feature type="compositionally biased region" description="Polar residues" evidence="1">
    <location>
        <begin position="28"/>
        <end position="40"/>
    </location>
</feature>
<dbReference type="AlphaFoldDB" id="A0A1X0R7D8"/>
<dbReference type="VEuPathDB" id="FungiDB:BCV72DRAFT_289678"/>
<dbReference type="EMBL" id="KV921896">
    <property type="protein sequence ID" value="ORE07939.1"/>
    <property type="molecule type" value="Genomic_DNA"/>
</dbReference>
<evidence type="ECO:0000256" key="1">
    <source>
        <dbReference type="SAM" id="MobiDB-lite"/>
    </source>
</evidence>
<reference evidence="2" key="1">
    <citation type="journal article" date="2016" name="Proc. Natl. Acad. Sci. U.S.A.">
        <title>Lipid metabolic changes in an early divergent fungus govern the establishment of a mutualistic symbiosis with endobacteria.</title>
        <authorList>
            <person name="Lastovetsky O.A."/>
            <person name="Gaspar M.L."/>
            <person name="Mondo S.J."/>
            <person name="LaButti K.M."/>
            <person name="Sandor L."/>
            <person name="Grigoriev I.V."/>
            <person name="Henry S.A."/>
            <person name="Pawlowska T.E."/>
        </authorList>
    </citation>
    <scope>NUCLEOTIDE SEQUENCE [LARGE SCALE GENOMIC DNA]</scope>
    <source>
        <strain evidence="2">ATCC 52814</strain>
    </source>
</reference>
<feature type="region of interest" description="Disordered" evidence="1">
    <location>
        <begin position="28"/>
        <end position="59"/>
    </location>
</feature>
<dbReference type="Proteomes" id="UP000242414">
    <property type="component" value="Unassembled WGS sequence"/>
</dbReference>
<name>A0A1X0R7D8_RHIZD</name>
<gene>
    <name evidence="2" type="ORF">BCV72DRAFT_289678</name>
</gene>
<feature type="compositionally biased region" description="Polar residues" evidence="1">
    <location>
        <begin position="47"/>
        <end position="59"/>
    </location>
</feature>
<sequence>MQPIPIYTLPATCELCGEWMPNHASTCPRNGVHPSQWSASSDEDSTHSQPTHTIINLQL</sequence>
<protein>
    <submittedName>
        <fullName evidence="2">Uncharacterized protein</fullName>
    </submittedName>
</protein>